<accession>A0A916YJN9</accession>
<reference evidence="1 2" key="1">
    <citation type="journal article" date="2014" name="Int. J. Syst. Evol. Microbiol.">
        <title>Complete genome sequence of Corynebacterium casei LMG S-19264T (=DSM 44701T), isolated from a smear-ripened cheese.</title>
        <authorList>
            <consortium name="US DOE Joint Genome Institute (JGI-PGF)"/>
            <person name="Walter F."/>
            <person name="Albersmeier A."/>
            <person name="Kalinowski J."/>
            <person name="Ruckert C."/>
        </authorList>
    </citation>
    <scope>NUCLEOTIDE SEQUENCE [LARGE SCALE GENOMIC DNA]</scope>
    <source>
        <strain evidence="1 2">CGMCC 1.15358</strain>
    </source>
</reference>
<organism evidence="1 2">
    <name type="scientific">Croceicoccus pelagius</name>
    <dbReference type="NCBI Taxonomy" id="1703341"/>
    <lineage>
        <taxon>Bacteria</taxon>
        <taxon>Pseudomonadati</taxon>
        <taxon>Pseudomonadota</taxon>
        <taxon>Alphaproteobacteria</taxon>
        <taxon>Sphingomonadales</taxon>
        <taxon>Erythrobacteraceae</taxon>
        <taxon>Croceicoccus</taxon>
    </lineage>
</organism>
<dbReference type="Proteomes" id="UP000598997">
    <property type="component" value="Unassembled WGS sequence"/>
</dbReference>
<evidence type="ECO:0000313" key="2">
    <source>
        <dbReference type="Proteomes" id="UP000598997"/>
    </source>
</evidence>
<comment type="caution">
    <text evidence="1">The sequence shown here is derived from an EMBL/GenBank/DDBJ whole genome shotgun (WGS) entry which is preliminary data.</text>
</comment>
<proteinExistence type="predicted"/>
<protein>
    <submittedName>
        <fullName evidence="1">Uncharacterized protein</fullName>
    </submittedName>
</protein>
<dbReference type="EMBL" id="BMIO01000007">
    <property type="protein sequence ID" value="GGD47967.1"/>
    <property type="molecule type" value="Genomic_DNA"/>
</dbReference>
<dbReference type="AlphaFoldDB" id="A0A916YJN9"/>
<name>A0A916YJN9_9SPHN</name>
<sequence length="72" mass="8146">MQHFRLVFHAERGKPCKSIEFDALDAAAALIHAHKESADRSAELWSGDRKLCSIRRVPVSETDIWQIKTAVT</sequence>
<keyword evidence="2" id="KW-1185">Reference proteome</keyword>
<evidence type="ECO:0000313" key="1">
    <source>
        <dbReference type="EMBL" id="GGD47967.1"/>
    </source>
</evidence>
<gene>
    <name evidence="1" type="ORF">GCM10010989_22890</name>
</gene>